<keyword evidence="5" id="KW-1185">Reference proteome</keyword>
<feature type="compositionally biased region" description="Low complexity" evidence="1">
    <location>
        <begin position="37"/>
        <end position="51"/>
    </location>
</feature>
<dbReference type="Proteomes" id="UP000319809">
    <property type="component" value="Chromosome"/>
</dbReference>
<protein>
    <submittedName>
        <fullName evidence="4">YHYH protein</fullName>
    </submittedName>
</protein>
<keyword evidence="2" id="KW-0732">Signal</keyword>
<feature type="domain" description="YHYH" evidence="3">
    <location>
        <begin position="122"/>
        <end position="328"/>
    </location>
</feature>
<dbReference type="PROSITE" id="PS51257">
    <property type="entry name" value="PROKAR_LIPOPROTEIN"/>
    <property type="match status" value="1"/>
</dbReference>
<reference evidence="4 5" key="1">
    <citation type="submission" date="2019-06" db="EMBL/GenBank/DDBJ databases">
        <title>The genome of Shewanella sp. SM1901.</title>
        <authorList>
            <person name="Cha Q."/>
        </authorList>
    </citation>
    <scope>NUCLEOTIDE SEQUENCE [LARGE SCALE GENOMIC DNA]</scope>
    <source>
        <strain evidence="4 5">SM1901</strain>
    </source>
</reference>
<evidence type="ECO:0000256" key="2">
    <source>
        <dbReference type="SAM" id="SignalP"/>
    </source>
</evidence>
<proteinExistence type="predicted"/>
<evidence type="ECO:0000256" key="1">
    <source>
        <dbReference type="SAM" id="MobiDB-lite"/>
    </source>
</evidence>
<evidence type="ECO:0000259" key="3">
    <source>
        <dbReference type="Pfam" id="PF14240"/>
    </source>
</evidence>
<feature type="signal peptide" evidence="2">
    <location>
        <begin position="1"/>
        <end position="21"/>
    </location>
</feature>
<evidence type="ECO:0000313" key="4">
    <source>
        <dbReference type="EMBL" id="QDE31003.1"/>
    </source>
</evidence>
<dbReference type="KEGG" id="spol:FH971_08505"/>
<feature type="chain" id="PRO_5021396988" evidence="2">
    <location>
        <begin position="22"/>
        <end position="339"/>
    </location>
</feature>
<feature type="region of interest" description="Disordered" evidence="1">
    <location>
        <begin position="30"/>
        <end position="51"/>
    </location>
</feature>
<dbReference type="EMBL" id="CP041036">
    <property type="protein sequence ID" value="QDE31003.1"/>
    <property type="molecule type" value="Genomic_DNA"/>
</dbReference>
<name>A0A4Y5YEM4_9GAMM</name>
<dbReference type="RefSeq" id="WP_140234009.1">
    <property type="nucleotide sequence ID" value="NZ_CP041036.1"/>
</dbReference>
<accession>A0A4Y5YEM4</accession>
<dbReference type="AlphaFoldDB" id="A0A4Y5YEM4"/>
<dbReference type="Pfam" id="PF14240">
    <property type="entry name" value="YHYH"/>
    <property type="match status" value="1"/>
</dbReference>
<sequence>MKLFVKHRQFTQSILCTLVLAGLLTACDSSDDDTMSTDDSTTVVDTSTDNGVSTDNSTDGVICDYSYSEFNDSESIGYNSESQWTCADDMRELVANGIPDHEVGTFPNDGNPNMITEQVITASITLLPVQTDVATQLGGPSGPQGYVLNGVKIDASTAGTCDDSGLICDAAMNVGNWNIEALGQSSFDFGTDDNNAHVQPSGEYHYHGIPEGFITLHGGSSDTMTLIAWASDGFPIYARYGYTTADDATSELKVVTGSYQLVTEVSDSRPSTDLYALGTFKQDWEYVEGSGDLDECNGRVGVTPEFPNGIYHYYATDSYPFFQRCVKGEVESTGQLPPA</sequence>
<dbReference type="InterPro" id="IPR025924">
    <property type="entry name" value="YHYH_dom"/>
</dbReference>
<organism evidence="4 5">
    <name type="scientific">Shewanella polaris</name>
    <dbReference type="NCBI Taxonomy" id="2588449"/>
    <lineage>
        <taxon>Bacteria</taxon>
        <taxon>Pseudomonadati</taxon>
        <taxon>Pseudomonadota</taxon>
        <taxon>Gammaproteobacteria</taxon>
        <taxon>Alteromonadales</taxon>
        <taxon>Shewanellaceae</taxon>
        <taxon>Shewanella</taxon>
    </lineage>
</organism>
<evidence type="ECO:0000313" key="5">
    <source>
        <dbReference type="Proteomes" id="UP000319809"/>
    </source>
</evidence>
<gene>
    <name evidence="4" type="ORF">FH971_08505</name>
</gene>